<keyword evidence="1" id="KW-0812">Transmembrane</keyword>
<evidence type="ECO:0000313" key="2">
    <source>
        <dbReference type="EMBL" id="NEW05325.1"/>
    </source>
</evidence>
<protein>
    <submittedName>
        <fullName evidence="2">DUF805 domain-containing protein</fullName>
    </submittedName>
</protein>
<proteinExistence type="predicted"/>
<keyword evidence="1" id="KW-1133">Transmembrane helix</keyword>
<feature type="transmembrane region" description="Helical" evidence="1">
    <location>
        <begin position="23"/>
        <end position="40"/>
    </location>
</feature>
<accession>A0A6G3ZT79</accession>
<dbReference type="GO" id="GO:0005886">
    <property type="term" value="C:plasma membrane"/>
    <property type="evidence" value="ECO:0007669"/>
    <property type="project" value="TreeGrafter"/>
</dbReference>
<feature type="transmembrane region" description="Helical" evidence="1">
    <location>
        <begin position="78"/>
        <end position="97"/>
    </location>
</feature>
<feature type="transmembrane region" description="Helical" evidence="1">
    <location>
        <begin position="46"/>
        <end position="66"/>
    </location>
</feature>
<reference evidence="2" key="1">
    <citation type="submission" date="2020-02" db="EMBL/GenBank/DDBJ databases">
        <authorList>
            <person name="Shen X.-R."/>
            <person name="Zhang Y.-X."/>
        </authorList>
    </citation>
    <scope>NUCLEOTIDE SEQUENCE</scope>
    <source>
        <strain evidence="2">SYP-B3998</strain>
    </source>
</reference>
<name>A0A6G3ZT79_9BACL</name>
<dbReference type="RefSeq" id="WP_163941883.1">
    <property type="nucleotide sequence ID" value="NZ_JAAIKC010000001.1"/>
</dbReference>
<sequence length="114" mass="12980">MDWYLKVLQNYVGFQGRARRKEYWMFALFSAIVSIVLAILDMVLSIYPLLTGIYALAVLLPSLAVVVRRLHDTGRSGWWYFIGLIPLIGGIIVLVFLCTDSQENDNQYGPNPKI</sequence>
<evidence type="ECO:0000256" key="1">
    <source>
        <dbReference type="SAM" id="Phobius"/>
    </source>
</evidence>
<gene>
    <name evidence="2" type="ORF">GK047_04730</name>
</gene>
<dbReference type="Pfam" id="PF05656">
    <property type="entry name" value="DUF805"/>
    <property type="match status" value="1"/>
</dbReference>
<comment type="caution">
    <text evidence="2">The sequence shown here is derived from an EMBL/GenBank/DDBJ whole genome shotgun (WGS) entry which is preliminary data.</text>
</comment>
<dbReference type="InterPro" id="IPR008523">
    <property type="entry name" value="DUF805"/>
</dbReference>
<dbReference type="PANTHER" id="PTHR34980">
    <property type="entry name" value="INNER MEMBRANE PROTEIN-RELATED-RELATED"/>
    <property type="match status" value="1"/>
</dbReference>
<keyword evidence="1" id="KW-0472">Membrane</keyword>
<dbReference type="EMBL" id="JAAIKC010000001">
    <property type="protein sequence ID" value="NEW05325.1"/>
    <property type="molecule type" value="Genomic_DNA"/>
</dbReference>
<dbReference type="AlphaFoldDB" id="A0A6G3ZT79"/>
<organism evidence="2">
    <name type="scientific">Paenibacillus sp. SYP-B3998</name>
    <dbReference type="NCBI Taxonomy" id="2678564"/>
    <lineage>
        <taxon>Bacteria</taxon>
        <taxon>Bacillati</taxon>
        <taxon>Bacillota</taxon>
        <taxon>Bacilli</taxon>
        <taxon>Bacillales</taxon>
        <taxon>Paenibacillaceae</taxon>
        <taxon>Paenibacillus</taxon>
    </lineage>
</organism>
<dbReference type="PANTHER" id="PTHR34980:SF2">
    <property type="entry name" value="INNER MEMBRANE PROTEIN YHAH-RELATED"/>
    <property type="match status" value="1"/>
</dbReference>